<feature type="region of interest" description="Disordered" evidence="1">
    <location>
        <begin position="33"/>
        <end position="115"/>
    </location>
</feature>
<feature type="compositionally biased region" description="Acidic residues" evidence="1">
    <location>
        <begin position="88"/>
        <end position="97"/>
    </location>
</feature>
<reference evidence="2 3" key="1">
    <citation type="submission" date="2016-08" db="EMBL/GenBank/DDBJ databases">
        <title>Genome sequencing of Paenibacillus sp. TI45-13ar, isolated from Korean traditional nuruk.</title>
        <authorList>
            <person name="Kim S.-J."/>
        </authorList>
    </citation>
    <scope>NUCLEOTIDE SEQUENCE [LARGE SCALE GENOMIC DNA]</scope>
    <source>
        <strain evidence="2 3">TI45-13ar</strain>
    </source>
</reference>
<feature type="compositionally biased region" description="Low complexity" evidence="1">
    <location>
        <begin position="40"/>
        <end position="56"/>
    </location>
</feature>
<gene>
    <name evidence="2" type="ORF">PTI45_02807</name>
</gene>
<organism evidence="2 3">
    <name type="scientific">Paenibacillus nuruki</name>
    <dbReference type="NCBI Taxonomy" id="1886670"/>
    <lineage>
        <taxon>Bacteria</taxon>
        <taxon>Bacillati</taxon>
        <taxon>Bacillota</taxon>
        <taxon>Bacilli</taxon>
        <taxon>Bacillales</taxon>
        <taxon>Paenibacillaceae</taxon>
        <taxon>Paenibacillus</taxon>
    </lineage>
</organism>
<comment type="caution">
    <text evidence="2">The sequence shown here is derived from an EMBL/GenBank/DDBJ whole genome shotgun (WGS) entry which is preliminary data.</text>
</comment>
<dbReference type="AlphaFoldDB" id="A0A1E3L271"/>
<dbReference type="Proteomes" id="UP000094578">
    <property type="component" value="Unassembled WGS sequence"/>
</dbReference>
<dbReference type="PROSITE" id="PS51257">
    <property type="entry name" value="PROKAR_LIPOPROTEIN"/>
    <property type="match status" value="1"/>
</dbReference>
<dbReference type="EMBL" id="MDER01000046">
    <property type="protein sequence ID" value="ODP27784.1"/>
    <property type="molecule type" value="Genomic_DNA"/>
</dbReference>
<evidence type="ECO:0000256" key="1">
    <source>
        <dbReference type="SAM" id="MobiDB-lite"/>
    </source>
</evidence>
<evidence type="ECO:0000313" key="2">
    <source>
        <dbReference type="EMBL" id="ODP27784.1"/>
    </source>
</evidence>
<evidence type="ECO:0000313" key="3">
    <source>
        <dbReference type="Proteomes" id="UP000094578"/>
    </source>
</evidence>
<protein>
    <submittedName>
        <fullName evidence="2">Uncharacterized protein</fullName>
    </submittedName>
</protein>
<feature type="compositionally biased region" description="Low complexity" evidence="1">
    <location>
        <begin position="98"/>
        <end position="107"/>
    </location>
</feature>
<feature type="compositionally biased region" description="Acidic residues" evidence="1">
    <location>
        <begin position="66"/>
        <end position="79"/>
    </location>
</feature>
<keyword evidence="3" id="KW-1185">Reference proteome</keyword>
<accession>A0A1E3L271</accession>
<proteinExistence type="predicted"/>
<sequence length="183" mass="19289">MQRNIQLLLKRTPFALILLVGILMLAACGNKEQPATAPAENGSTGTTDTNTSTEVTPPATGTTDDSSSESVEDNNEATDDNTAGTTEESVEADDNNESTDTTSNSTEAETKSATGTFTGLADEHSAEIMVDGQPMVFQLSDEAQTVAGSLKEEAKVSFQYTEKAIPGDDTIKSMTITKLQEAK</sequence>
<name>A0A1E3L271_9BACL</name>